<evidence type="ECO:0000259" key="10">
    <source>
        <dbReference type="Pfam" id="PF01909"/>
    </source>
</evidence>
<dbReference type="PANTHER" id="PTHR33571:SF12">
    <property type="entry name" value="BSL3053 PROTEIN"/>
    <property type="match status" value="1"/>
</dbReference>
<dbReference type="Pfam" id="PF01909">
    <property type="entry name" value="NTP_transf_2"/>
    <property type="match status" value="1"/>
</dbReference>
<evidence type="ECO:0000256" key="9">
    <source>
        <dbReference type="ARBA" id="ARBA00038276"/>
    </source>
</evidence>
<dbReference type="CDD" id="cd05403">
    <property type="entry name" value="NT_KNTase_like"/>
    <property type="match status" value="1"/>
</dbReference>
<dbReference type="GO" id="GO:0046872">
    <property type="term" value="F:metal ion binding"/>
    <property type="evidence" value="ECO:0007669"/>
    <property type="project" value="UniProtKB-KW"/>
</dbReference>
<evidence type="ECO:0000256" key="8">
    <source>
        <dbReference type="ARBA" id="ARBA00022842"/>
    </source>
</evidence>
<evidence type="ECO:0000256" key="3">
    <source>
        <dbReference type="ARBA" id="ARBA00022679"/>
    </source>
</evidence>
<dbReference type="EMBL" id="CP159837">
    <property type="protein sequence ID" value="XCM37662.1"/>
    <property type="molecule type" value="Genomic_DNA"/>
</dbReference>
<dbReference type="AlphaFoldDB" id="A0AAU8JGS5"/>
<evidence type="ECO:0000256" key="4">
    <source>
        <dbReference type="ARBA" id="ARBA00022695"/>
    </source>
</evidence>
<evidence type="ECO:0000256" key="7">
    <source>
        <dbReference type="ARBA" id="ARBA00022840"/>
    </source>
</evidence>
<gene>
    <name evidence="11" type="ORF">ABWT76_000445</name>
</gene>
<protein>
    <submittedName>
        <fullName evidence="11">Nucleotidyltransferase family protein</fullName>
    </submittedName>
</protein>
<sequence>MKRDEVLAIVAKHQGELQAMGVKSLALFGSVARDEAKPDSDVDFLVEFDDRPIGLFDVSRVRLYLEDVLGCSVDMGSPDSLKPYLRDRVLKEAICAF</sequence>
<comment type="cofactor">
    <cofactor evidence="1">
        <name>Mg(2+)</name>
        <dbReference type="ChEBI" id="CHEBI:18420"/>
    </cofactor>
</comment>
<evidence type="ECO:0000256" key="1">
    <source>
        <dbReference type="ARBA" id="ARBA00001946"/>
    </source>
</evidence>
<evidence type="ECO:0000313" key="11">
    <source>
        <dbReference type="EMBL" id="XCM37662.1"/>
    </source>
</evidence>
<dbReference type="InterPro" id="IPR002934">
    <property type="entry name" value="Polymerase_NTP_transf_dom"/>
</dbReference>
<dbReference type="InterPro" id="IPR052038">
    <property type="entry name" value="Type-VII_TA_antitoxin"/>
</dbReference>
<dbReference type="GO" id="GO:0016779">
    <property type="term" value="F:nucleotidyltransferase activity"/>
    <property type="evidence" value="ECO:0007669"/>
    <property type="project" value="UniProtKB-KW"/>
</dbReference>
<dbReference type="InterPro" id="IPR043519">
    <property type="entry name" value="NT_sf"/>
</dbReference>
<dbReference type="SUPFAM" id="SSF81301">
    <property type="entry name" value="Nucleotidyltransferase"/>
    <property type="match status" value="1"/>
</dbReference>
<keyword evidence="8" id="KW-0460">Magnesium</keyword>
<keyword evidence="4" id="KW-0548">Nucleotidyltransferase</keyword>
<proteinExistence type="inferred from homology"/>
<keyword evidence="7" id="KW-0067">ATP-binding</keyword>
<evidence type="ECO:0000256" key="2">
    <source>
        <dbReference type="ARBA" id="ARBA00022649"/>
    </source>
</evidence>
<evidence type="ECO:0000256" key="5">
    <source>
        <dbReference type="ARBA" id="ARBA00022723"/>
    </source>
</evidence>
<feature type="domain" description="Polymerase nucleotidyl transferase" evidence="10">
    <location>
        <begin position="14"/>
        <end position="94"/>
    </location>
</feature>
<reference evidence="11" key="1">
    <citation type="submission" date="2024-07" db="EMBL/GenBank/DDBJ databases">
        <authorList>
            <person name="Kim Y.J."/>
            <person name="Jeong J.Y."/>
        </authorList>
    </citation>
    <scope>NUCLEOTIDE SEQUENCE</scope>
    <source>
        <strain evidence="11">GIHE-MW2</strain>
    </source>
</reference>
<keyword evidence="3" id="KW-0808">Transferase</keyword>
<keyword evidence="5" id="KW-0479">Metal-binding</keyword>
<accession>A0AAU8JGS5</accession>
<keyword evidence="2" id="KW-1277">Toxin-antitoxin system</keyword>
<comment type="similarity">
    <text evidence="9">Belongs to the MntA antitoxin family.</text>
</comment>
<organism evidence="11">
    <name type="scientific">Planktothricoides raciborskii GIHE-MW2</name>
    <dbReference type="NCBI Taxonomy" id="2792601"/>
    <lineage>
        <taxon>Bacteria</taxon>
        <taxon>Bacillati</taxon>
        <taxon>Cyanobacteriota</taxon>
        <taxon>Cyanophyceae</taxon>
        <taxon>Oscillatoriophycideae</taxon>
        <taxon>Oscillatoriales</taxon>
        <taxon>Oscillatoriaceae</taxon>
        <taxon>Planktothricoides</taxon>
    </lineage>
</organism>
<keyword evidence="6" id="KW-0547">Nucleotide-binding</keyword>
<dbReference type="PANTHER" id="PTHR33571">
    <property type="entry name" value="SSL8005 PROTEIN"/>
    <property type="match status" value="1"/>
</dbReference>
<dbReference type="RefSeq" id="WP_054470120.1">
    <property type="nucleotide sequence ID" value="NZ_CP159837.1"/>
</dbReference>
<name>A0AAU8JGS5_9CYAN</name>
<evidence type="ECO:0000256" key="6">
    <source>
        <dbReference type="ARBA" id="ARBA00022741"/>
    </source>
</evidence>
<dbReference type="Gene3D" id="3.30.460.10">
    <property type="entry name" value="Beta Polymerase, domain 2"/>
    <property type="match status" value="1"/>
</dbReference>
<dbReference type="GO" id="GO:0005524">
    <property type="term" value="F:ATP binding"/>
    <property type="evidence" value="ECO:0007669"/>
    <property type="project" value="UniProtKB-KW"/>
</dbReference>